<dbReference type="Gene3D" id="1.10.10.580">
    <property type="entry name" value="Structural maintenance of chromosome 1. Chain E"/>
    <property type="match status" value="1"/>
</dbReference>
<evidence type="ECO:0000256" key="1">
    <source>
        <dbReference type="ARBA" id="ARBA00004123"/>
    </source>
</evidence>
<dbReference type="STRING" id="670580.A0A1X6NBV5"/>
<dbReference type="EMBL" id="KZ110592">
    <property type="protein sequence ID" value="OSX66107.1"/>
    <property type="molecule type" value="Genomic_DNA"/>
</dbReference>
<protein>
    <recommendedName>
        <fullName evidence="9">Rad21/Rec8-like protein N-terminal domain-containing protein</fullName>
    </recommendedName>
</protein>
<dbReference type="PANTHER" id="PTHR12585">
    <property type="entry name" value="SCC1 / RAD21 FAMILY MEMBER"/>
    <property type="match status" value="1"/>
</dbReference>
<feature type="domain" description="Rad21/Rec8-like protein C-terminal eukaryotic" evidence="5">
    <location>
        <begin position="664"/>
        <end position="713"/>
    </location>
</feature>
<dbReference type="OrthoDB" id="10071381at2759"/>
<evidence type="ECO:0000259" key="6">
    <source>
        <dbReference type="Pfam" id="PF04825"/>
    </source>
</evidence>
<evidence type="ECO:0000256" key="2">
    <source>
        <dbReference type="ARBA" id="ARBA00009870"/>
    </source>
</evidence>
<feature type="compositionally biased region" description="Low complexity" evidence="4">
    <location>
        <begin position="342"/>
        <end position="359"/>
    </location>
</feature>
<dbReference type="SUPFAM" id="SSF46785">
    <property type="entry name" value="Winged helix' DNA-binding domain"/>
    <property type="match status" value="1"/>
</dbReference>
<name>A0A1X6NBV5_9APHY</name>
<keyword evidence="3" id="KW-0539">Nucleus</keyword>
<feature type="region of interest" description="Disordered" evidence="4">
    <location>
        <begin position="567"/>
        <end position="597"/>
    </location>
</feature>
<proteinExistence type="inferred from homology"/>
<feature type="compositionally biased region" description="Low complexity" evidence="4">
    <location>
        <begin position="618"/>
        <end position="630"/>
    </location>
</feature>
<dbReference type="GO" id="GO:0007064">
    <property type="term" value="P:mitotic sister chromatid cohesion"/>
    <property type="evidence" value="ECO:0007669"/>
    <property type="project" value="TreeGrafter"/>
</dbReference>
<dbReference type="RefSeq" id="XP_024342901.1">
    <property type="nucleotide sequence ID" value="XM_024482556.1"/>
</dbReference>
<dbReference type="GeneID" id="36327505"/>
<dbReference type="GO" id="GO:1990414">
    <property type="term" value="P:replication-born double-strand break repair via sister chromatid exchange"/>
    <property type="evidence" value="ECO:0007669"/>
    <property type="project" value="TreeGrafter"/>
</dbReference>
<feature type="compositionally biased region" description="Pro residues" evidence="4">
    <location>
        <begin position="360"/>
        <end position="369"/>
    </location>
</feature>
<feature type="domain" description="Rad21/Rec8-like protein N-terminal" evidence="6">
    <location>
        <begin position="61"/>
        <end position="162"/>
    </location>
</feature>
<dbReference type="GO" id="GO:0005634">
    <property type="term" value="C:nucleus"/>
    <property type="evidence" value="ECO:0007669"/>
    <property type="project" value="UniProtKB-SubCell"/>
</dbReference>
<dbReference type="GO" id="GO:0003682">
    <property type="term" value="F:chromatin binding"/>
    <property type="evidence" value="ECO:0007669"/>
    <property type="project" value="TreeGrafter"/>
</dbReference>
<dbReference type="GO" id="GO:0030892">
    <property type="term" value="C:mitotic cohesin complex"/>
    <property type="evidence" value="ECO:0007669"/>
    <property type="project" value="TreeGrafter"/>
</dbReference>
<dbReference type="InterPro" id="IPR039781">
    <property type="entry name" value="Rad21/Rec8-like"/>
</dbReference>
<sequence length="760" mass="82378">MLGTQVKNGVCRQIVAELATRPVACQSASCLEPRVVVTRYPPPVCHTGGRARKLLGYPHIMFYSEAILSRRGPLAKVWLAAHMERKLSKTQTLQTDIEQSVGAIMGQEVEVMALRLSGQLLLGVVRIYSRKAKYLLDDCNEALLKIKMAFRPGVVDMTEDQLAVNQNAITLQGNQLDLDALLPDINWDMDFEERPIHVGGHHIARAADITLVTADDFQFDLDDPGYGFDLGPSDGIGSQDYDPLGIDFGEGPVSVHDNESQMEEDSMSVEFGRDAAPARRPRESLASHLLGRPGGDADLDILSVRSREASMQPFRDDMDFGFGPDMGDIDIGISFEPMDDQAPTPRTPRLTPSRASSPLTEPPQTPPPDVELTPQVDVEVVKARRRKDKKQIFDAVTELAGGPGARVGGGRGAGQSQRPDVSGIVTENHYLPSSPVVIRLLEIRADPISHFLPTRITPAGTFFSAAPPGLAPELAELFMRPVQSLAAPKRRGEAADQPSSKRPRVEGSVVGDDEVEQARRASVAPSLALGSETLGRESVAGDLEFGDTTGAMEDFQLPEFEMAPGEQMELERARSKSAAPSELSRLTTPPADDVPMQEGQETYADMPCQIAEFDERTSSSQSGESGASQSEDGKGYSKNTVKALTIIRRELGPVTGEEHPEDKVMSFKRMSQKATRRAAAAFFFELLVLGTRDCVKLSQTAAFENIEVRAKDKLWERQRHGSVAPSVASALRQASVAPSAATSPRRHGSVAPSIASAFGL</sequence>
<comment type="similarity">
    <text evidence="2">Belongs to the rad21 family.</text>
</comment>
<evidence type="ECO:0000313" key="7">
    <source>
        <dbReference type="EMBL" id="OSX66107.1"/>
    </source>
</evidence>
<feature type="region of interest" description="Disordered" evidence="4">
    <location>
        <begin position="487"/>
        <end position="524"/>
    </location>
</feature>
<keyword evidence="8" id="KW-1185">Reference proteome</keyword>
<feature type="region of interest" description="Disordered" evidence="4">
    <location>
        <begin position="332"/>
        <end position="372"/>
    </location>
</feature>
<evidence type="ECO:0000313" key="8">
    <source>
        <dbReference type="Proteomes" id="UP000194127"/>
    </source>
</evidence>
<feature type="region of interest" description="Disordered" evidence="4">
    <location>
        <begin position="737"/>
        <end position="760"/>
    </location>
</feature>
<reference evidence="7 8" key="1">
    <citation type="submission" date="2017-04" db="EMBL/GenBank/DDBJ databases">
        <title>Genome Sequence of the Model Brown-Rot Fungus Postia placenta SB12.</title>
        <authorList>
            <consortium name="DOE Joint Genome Institute"/>
            <person name="Gaskell J."/>
            <person name="Kersten P."/>
            <person name="Larrondo L.F."/>
            <person name="Canessa P."/>
            <person name="Martinez D."/>
            <person name="Hibbett D."/>
            <person name="Schmoll M."/>
            <person name="Kubicek C.P."/>
            <person name="Martinez A.T."/>
            <person name="Yadav J."/>
            <person name="Master E."/>
            <person name="Magnuson J.K."/>
            <person name="James T."/>
            <person name="Yaver D."/>
            <person name="Berka R."/>
            <person name="Labutti K."/>
            <person name="Lipzen A."/>
            <person name="Aerts A."/>
            <person name="Barry K."/>
            <person name="Henrissat B."/>
            <person name="Blanchette R."/>
            <person name="Grigoriev I."/>
            <person name="Cullen D."/>
        </authorList>
    </citation>
    <scope>NUCLEOTIDE SEQUENCE [LARGE SCALE GENOMIC DNA]</scope>
    <source>
        <strain evidence="7 8">MAD-698-R-SB12</strain>
    </source>
</reference>
<evidence type="ECO:0000256" key="3">
    <source>
        <dbReference type="ARBA" id="ARBA00023242"/>
    </source>
</evidence>
<dbReference type="PANTHER" id="PTHR12585:SF69">
    <property type="entry name" value="FI11703P"/>
    <property type="match status" value="1"/>
</dbReference>
<dbReference type="InterPro" id="IPR006909">
    <property type="entry name" value="Rad21/Rec8_C_eu"/>
</dbReference>
<dbReference type="AlphaFoldDB" id="A0A1X6NBV5"/>
<gene>
    <name evidence="7" type="ORF">POSPLADRAFT_1072877</name>
</gene>
<organism evidence="7 8">
    <name type="scientific">Postia placenta MAD-698-R-SB12</name>
    <dbReference type="NCBI Taxonomy" id="670580"/>
    <lineage>
        <taxon>Eukaryota</taxon>
        <taxon>Fungi</taxon>
        <taxon>Dikarya</taxon>
        <taxon>Basidiomycota</taxon>
        <taxon>Agaricomycotina</taxon>
        <taxon>Agaricomycetes</taxon>
        <taxon>Polyporales</taxon>
        <taxon>Adustoporiaceae</taxon>
        <taxon>Rhodonia</taxon>
    </lineage>
</organism>
<accession>A0A1X6NBV5</accession>
<evidence type="ECO:0000256" key="4">
    <source>
        <dbReference type="SAM" id="MobiDB-lite"/>
    </source>
</evidence>
<dbReference type="Pfam" id="PF04824">
    <property type="entry name" value="Rad21_Rec8"/>
    <property type="match status" value="1"/>
</dbReference>
<dbReference type="InterPro" id="IPR006910">
    <property type="entry name" value="Rad21_Rec8_N"/>
</dbReference>
<dbReference type="Proteomes" id="UP000194127">
    <property type="component" value="Unassembled WGS sequence"/>
</dbReference>
<dbReference type="InterPro" id="IPR036390">
    <property type="entry name" value="WH_DNA-bd_sf"/>
</dbReference>
<evidence type="ECO:0000259" key="5">
    <source>
        <dbReference type="Pfam" id="PF04824"/>
    </source>
</evidence>
<dbReference type="Pfam" id="PF04825">
    <property type="entry name" value="Rad21_Rec8_N"/>
    <property type="match status" value="1"/>
</dbReference>
<comment type="subcellular location">
    <subcellularLocation>
        <location evidence="1">Nucleus</location>
    </subcellularLocation>
</comment>
<dbReference type="InterPro" id="IPR023093">
    <property type="entry name" value="ScpA-like_C"/>
</dbReference>
<evidence type="ECO:0008006" key="9">
    <source>
        <dbReference type="Google" id="ProtNLM"/>
    </source>
</evidence>
<feature type="region of interest" description="Disordered" evidence="4">
    <location>
        <begin position="614"/>
        <end position="636"/>
    </location>
</feature>